<keyword evidence="3" id="KW-0804">Transcription</keyword>
<dbReference type="PANTHER" id="PTHR30204:SF67">
    <property type="entry name" value="HTH-TYPE TRANSCRIPTIONAL REGULATOR MLRA-RELATED"/>
    <property type="match status" value="1"/>
</dbReference>
<evidence type="ECO:0000313" key="5">
    <source>
        <dbReference type="EMBL" id="ROZ85349.1"/>
    </source>
</evidence>
<dbReference type="Pfam" id="PF13411">
    <property type="entry name" value="MerR_1"/>
    <property type="match status" value="1"/>
</dbReference>
<evidence type="ECO:0000256" key="3">
    <source>
        <dbReference type="ARBA" id="ARBA00023163"/>
    </source>
</evidence>
<evidence type="ECO:0000256" key="2">
    <source>
        <dbReference type="ARBA" id="ARBA00023125"/>
    </source>
</evidence>
<dbReference type="PANTHER" id="PTHR30204">
    <property type="entry name" value="REDOX-CYCLING DRUG-SENSING TRANSCRIPTIONAL ACTIVATOR SOXR"/>
    <property type="match status" value="1"/>
</dbReference>
<keyword evidence="2" id="KW-0238">DNA-binding</keyword>
<dbReference type="PROSITE" id="PS50937">
    <property type="entry name" value="HTH_MERR_2"/>
    <property type="match status" value="1"/>
</dbReference>
<dbReference type="InterPro" id="IPR009061">
    <property type="entry name" value="DNA-bd_dom_put_sf"/>
</dbReference>
<dbReference type="Gene3D" id="1.10.1660.10">
    <property type="match status" value="1"/>
</dbReference>
<keyword evidence="6" id="KW-1185">Reference proteome</keyword>
<feature type="domain" description="HTH merR-type" evidence="4">
    <location>
        <begin position="8"/>
        <end position="77"/>
    </location>
</feature>
<reference evidence="5 6" key="1">
    <citation type="submission" date="2018-11" db="EMBL/GenBank/DDBJ databases">
        <authorList>
            <person name="Jang G.I."/>
            <person name="Hwang C.Y."/>
        </authorList>
    </citation>
    <scope>NUCLEOTIDE SEQUENCE [LARGE SCALE GENOMIC DNA]</scope>
    <source>
        <strain evidence="5 6">SSM26</strain>
    </source>
</reference>
<dbReference type="SUPFAM" id="SSF46955">
    <property type="entry name" value="Putative DNA-binding domain"/>
    <property type="match status" value="1"/>
</dbReference>
<sequence>MTNHKPAMLPIRDAARETGVNPVTLRAWERRYGLVKPHRTAKGHRLYSADQLQQIQQILTWLERGVAISQVATLLREQPEPSTPELSLWQHQIDIFLLSLSRFDGRQLASQYRELMALYPAQLVCAQLLEPVLDELEQRPANHYGNQLEKQFLQSWLHNQLTSRLTQEQEHNQGARLVLANLSDTSPEPRQSLLCMLLSSAGYQLVMLEGQVPASELTLLHERCPLQAMVLISSQRMESTQLERELPRLNAQTDCQRFAVGPIIQMHANELSASGIKLLSNSPAKSFELLHQQLAAPEALS</sequence>
<gene>
    <name evidence="5" type="ORF">EF096_07885</name>
</gene>
<protein>
    <submittedName>
        <fullName evidence="5">MerR family transcriptional regulator</fullName>
    </submittedName>
</protein>
<evidence type="ECO:0000313" key="6">
    <source>
        <dbReference type="Proteomes" id="UP000275199"/>
    </source>
</evidence>
<dbReference type="RefSeq" id="WP_123889081.1">
    <property type="nucleotide sequence ID" value="NZ_RKKU01000007.1"/>
</dbReference>
<name>A0ABX9XIT5_9PSED</name>
<organism evidence="5 6">
    <name type="scientific">Pseudomonas neustonica</name>
    <dbReference type="NCBI Taxonomy" id="2487346"/>
    <lineage>
        <taxon>Bacteria</taxon>
        <taxon>Pseudomonadati</taxon>
        <taxon>Pseudomonadota</taxon>
        <taxon>Gammaproteobacteria</taxon>
        <taxon>Pseudomonadales</taxon>
        <taxon>Pseudomonadaceae</taxon>
        <taxon>Pseudomonas</taxon>
    </lineage>
</organism>
<evidence type="ECO:0000256" key="1">
    <source>
        <dbReference type="ARBA" id="ARBA00023015"/>
    </source>
</evidence>
<dbReference type="SMART" id="SM00422">
    <property type="entry name" value="HTH_MERR"/>
    <property type="match status" value="1"/>
</dbReference>
<evidence type="ECO:0000259" key="4">
    <source>
        <dbReference type="PROSITE" id="PS50937"/>
    </source>
</evidence>
<proteinExistence type="predicted"/>
<dbReference type="Proteomes" id="UP000275199">
    <property type="component" value="Unassembled WGS sequence"/>
</dbReference>
<dbReference type="InterPro" id="IPR047057">
    <property type="entry name" value="MerR_fam"/>
</dbReference>
<dbReference type="CDD" id="cd01104">
    <property type="entry name" value="HTH_MlrA-CarA"/>
    <property type="match status" value="1"/>
</dbReference>
<dbReference type="EMBL" id="RKKU01000007">
    <property type="protein sequence ID" value="ROZ85349.1"/>
    <property type="molecule type" value="Genomic_DNA"/>
</dbReference>
<dbReference type="InterPro" id="IPR000551">
    <property type="entry name" value="MerR-type_HTH_dom"/>
</dbReference>
<accession>A0ABX9XIT5</accession>
<comment type="caution">
    <text evidence="5">The sequence shown here is derived from an EMBL/GenBank/DDBJ whole genome shotgun (WGS) entry which is preliminary data.</text>
</comment>
<keyword evidence="1" id="KW-0805">Transcription regulation</keyword>